<name>W7YAI4_9BACT</name>
<dbReference type="SMART" id="SM00028">
    <property type="entry name" value="TPR"/>
    <property type="match status" value="2"/>
</dbReference>
<dbReference type="AlphaFoldDB" id="W7YAI4"/>
<keyword evidence="4" id="KW-1185">Reference proteome</keyword>
<evidence type="ECO:0000313" key="4">
    <source>
        <dbReference type="Proteomes" id="UP000019402"/>
    </source>
</evidence>
<comment type="caution">
    <text evidence="3">The sequence shown here is derived from an EMBL/GenBank/DDBJ whole genome shotgun (WGS) entry which is preliminary data.</text>
</comment>
<proteinExistence type="predicted"/>
<dbReference type="RefSeq" id="WP_027472366.1">
    <property type="nucleotide sequence ID" value="NZ_BAMD01000082.1"/>
</dbReference>
<evidence type="ECO:0000256" key="1">
    <source>
        <dbReference type="PROSITE-ProRule" id="PRU00339"/>
    </source>
</evidence>
<dbReference type="EMBL" id="BAMD01000082">
    <property type="protein sequence ID" value="GAF05362.1"/>
    <property type="molecule type" value="Genomic_DNA"/>
</dbReference>
<dbReference type="InterPro" id="IPR019734">
    <property type="entry name" value="TPR_rpt"/>
</dbReference>
<keyword evidence="1" id="KW-0802">TPR repeat</keyword>
<sequence length="455" mass="51178">MSRNFTKIFIAGMITLIGAQAFAQKGVEDGSKYGHGEDSLRCLRNLSLFTEYVKQKSYADAVPSWEIVYNECPLSSSKVYTDGIKIMDWRIKNEKDKAKKEELFQQLMGVYDKRIKYMGDHRKYNENYILGRKATKMLSYKRSDPEYRKQAQEMFEKSIAGQKNRSEVAVLATYMTNTVAMYKADQTNAEAVVKNYVKVSDILTTQINASSKPKTKEVLNKVKANVEKLFATSGAADCETIEKIFGPQFAENKENKDWLKLVNKLLARGNCEDAQLLFDVSESLYTLEPSSSAAYGIARGYLKQQNIEKATEYYNEAISLEEDDAQKGTYTYQLGLIKQSQGKLAEAKALALKAIQLKPEWGAPYILIGKLYAASASNFGSNEFEHKTAYWAAVDMFAKAKSIDADVTTEANELIGIYSKHFPGTEEIFFQGFKVGDTYSVGGWIGVSTKIRARN</sequence>
<feature type="chain" id="PRO_5004904053" evidence="2">
    <location>
        <begin position="24"/>
        <end position="455"/>
    </location>
</feature>
<organism evidence="3 4">
    <name type="scientific">Saccharicrinis fermentans DSM 9555 = JCM 21142</name>
    <dbReference type="NCBI Taxonomy" id="869213"/>
    <lineage>
        <taxon>Bacteria</taxon>
        <taxon>Pseudomonadati</taxon>
        <taxon>Bacteroidota</taxon>
        <taxon>Bacteroidia</taxon>
        <taxon>Marinilabiliales</taxon>
        <taxon>Marinilabiliaceae</taxon>
        <taxon>Saccharicrinis</taxon>
    </lineage>
</organism>
<dbReference type="OrthoDB" id="1522899at2"/>
<dbReference type="SUPFAM" id="SSF48452">
    <property type="entry name" value="TPR-like"/>
    <property type="match status" value="1"/>
</dbReference>
<dbReference type="eggNOG" id="COG0457">
    <property type="taxonomic scope" value="Bacteria"/>
</dbReference>
<reference evidence="3 4" key="1">
    <citation type="journal article" date="2014" name="Genome Announc.">
        <title>Draft Genome Sequence of Cytophaga fermentans JCM 21142T, a Facultative Anaerobe Isolated from Marine Mud.</title>
        <authorList>
            <person name="Starns D."/>
            <person name="Oshima K."/>
            <person name="Suda W."/>
            <person name="Iino T."/>
            <person name="Yuki M."/>
            <person name="Inoue J."/>
            <person name="Kitamura K."/>
            <person name="Iida T."/>
            <person name="Darby A."/>
            <person name="Hattori M."/>
            <person name="Ohkuma M."/>
        </authorList>
    </citation>
    <scope>NUCLEOTIDE SEQUENCE [LARGE SCALE GENOMIC DNA]</scope>
    <source>
        <strain evidence="3 4">JCM 21142</strain>
    </source>
</reference>
<evidence type="ECO:0000256" key="2">
    <source>
        <dbReference type="SAM" id="SignalP"/>
    </source>
</evidence>
<keyword evidence="2" id="KW-0732">Signal</keyword>
<evidence type="ECO:0000313" key="3">
    <source>
        <dbReference type="EMBL" id="GAF05362.1"/>
    </source>
</evidence>
<dbReference type="InterPro" id="IPR011990">
    <property type="entry name" value="TPR-like_helical_dom_sf"/>
</dbReference>
<accession>W7YAI4</accession>
<dbReference type="Gene3D" id="1.25.40.10">
    <property type="entry name" value="Tetratricopeptide repeat domain"/>
    <property type="match status" value="1"/>
</dbReference>
<protein>
    <submittedName>
        <fullName evidence="3">Photosystem I assembly protein Ycf3</fullName>
    </submittedName>
</protein>
<dbReference type="STRING" id="869213.GCA_000517085_02857"/>
<feature type="signal peptide" evidence="2">
    <location>
        <begin position="1"/>
        <end position="23"/>
    </location>
</feature>
<gene>
    <name evidence="3" type="ORF">JCM21142_104094</name>
</gene>
<feature type="repeat" description="TPR" evidence="1">
    <location>
        <begin position="291"/>
        <end position="324"/>
    </location>
</feature>
<dbReference type="Proteomes" id="UP000019402">
    <property type="component" value="Unassembled WGS sequence"/>
</dbReference>
<dbReference type="PROSITE" id="PS50005">
    <property type="entry name" value="TPR"/>
    <property type="match status" value="1"/>
</dbReference>